<proteinExistence type="predicted"/>
<name>A0A8J3D6J4_9BACT</name>
<keyword evidence="2" id="KW-1185">Reference proteome</keyword>
<dbReference type="AlphaFoldDB" id="A0A8J3D6J4"/>
<dbReference type="Proteomes" id="UP000598271">
    <property type="component" value="Unassembled WGS sequence"/>
</dbReference>
<protein>
    <recommendedName>
        <fullName evidence="3">DUF4177 domain-containing protein</fullName>
    </recommendedName>
</protein>
<evidence type="ECO:0000313" key="2">
    <source>
        <dbReference type="Proteomes" id="UP000598271"/>
    </source>
</evidence>
<dbReference type="RefSeq" id="WP_189566597.1">
    <property type="nucleotide sequence ID" value="NZ_BMXF01000004.1"/>
</dbReference>
<evidence type="ECO:0000313" key="1">
    <source>
        <dbReference type="EMBL" id="GHB81444.1"/>
    </source>
</evidence>
<dbReference type="EMBL" id="BMXF01000004">
    <property type="protein sequence ID" value="GHB81444.1"/>
    <property type="molecule type" value="Genomic_DNA"/>
</dbReference>
<comment type="caution">
    <text evidence="1">The sequence shown here is derived from an EMBL/GenBank/DDBJ whole genome shotgun (WGS) entry which is preliminary data.</text>
</comment>
<accession>A0A8J3D6J4</accession>
<sequence length="110" mass="12300">MSSYASAQVIMGDVNINDMPEVKICRLVATVKLFSSEVTAIIDYGQEIKQGGKSALLLDAATGKRREFKSLVDAINYMEANGWEFIDSFATTVSNQNLYHYHFRRKEGGK</sequence>
<reference evidence="1 2" key="1">
    <citation type="journal article" date="2014" name="Int. J. Syst. Evol. Microbiol.">
        <title>Complete genome sequence of Corynebacterium casei LMG S-19264T (=DSM 44701T), isolated from a smear-ripened cheese.</title>
        <authorList>
            <consortium name="US DOE Joint Genome Institute (JGI-PGF)"/>
            <person name="Walter F."/>
            <person name="Albersmeier A."/>
            <person name="Kalinowski J."/>
            <person name="Ruckert C."/>
        </authorList>
    </citation>
    <scope>NUCLEOTIDE SEQUENCE [LARGE SCALE GENOMIC DNA]</scope>
    <source>
        <strain evidence="1 2">KCTC 12866</strain>
    </source>
</reference>
<organism evidence="1 2">
    <name type="scientific">Persicitalea jodogahamensis</name>
    <dbReference type="NCBI Taxonomy" id="402147"/>
    <lineage>
        <taxon>Bacteria</taxon>
        <taxon>Pseudomonadati</taxon>
        <taxon>Bacteroidota</taxon>
        <taxon>Cytophagia</taxon>
        <taxon>Cytophagales</taxon>
        <taxon>Spirosomataceae</taxon>
        <taxon>Persicitalea</taxon>
    </lineage>
</organism>
<gene>
    <name evidence="1" type="ORF">GCM10007390_40400</name>
</gene>
<evidence type="ECO:0008006" key="3">
    <source>
        <dbReference type="Google" id="ProtNLM"/>
    </source>
</evidence>